<comment type="subcellular location">
    <subcellularLocation>
        <location evidence="1">Cell envelope</location>
    </subcellularLocation>
</comment>
<accession>A0A250K0A5</accession>
<keyword evidence="11" id="KW-1185">Reference proteome</keyword>
<dbReference type="CDD" id="cd07302">
    <property type="entry name" value="CHD"/>
    <property type="match status" value="1"/>
</dbReference>
<dbReference type="Gene3D" id="3.30.70.1230">
    <property type="entry name" value="Nucleotide cyclase"/>
    <property type="match status" value="1"/>
</dbReference>
<dbReference type="OrthoDB" id="9806735at2"/>
<feature type="domain" description="Guanylate cyclase" evidence="8">
    <location>
        <begin position="423"/>
        <end position="555"/>
    </location>
</feature>
<proteinExistence type="inferred from homology"/>
<keyword evidence="5" id="KW-1133">Transmembrane helix</keyword>
<dbReference type="FunFam" id="3.30.70.1230:FF:000016">
    <property type="entry name" value="Adenylate/guanylate cyclase domain-containing protein"/>
    <property type="match status" value="1"/>
</dbReference>
<dbReference type="SMART" id="SM00304">
    <property type="entry name" value="HAMP"/>
    <property type="match status" value="1"/>
</dbReference>
<protein>
    <recommendedName>
        <fullName evidence="12">Adenylate/guanylate cyclase domain-containing protein</fullName>
    </recommendedName>
</protein>
<dbReference type="Gene3D" id="6.10.340.10">
    <property type="match status" value="1"/>
</dbReference>
<dbReference type="PROSITE" id="PS50125">
    <property type="entry name" value="GUANYLATE_CYCLASE_2"/>
    <property type="match status" value="1"/>
</dbReference>
<feature type="domain" description="HAMP" evidence="9">
    <location>
        <begin position="337"/>
        <end position="389"/>
    </location>
</feature>
<name>A0A250K0A5_9BACT</name>
<feature type="coiled-coil region" evidence="7">
    <location>
        <begin position="32"/>
        <end position="66"/>
    </location>
</feature>
<dbReference type="AlphaFoldDB" id="A0A250K0A5"/>
<dbReference type="SUPFAM" id="SSF158472">
    <property type="entry name" value="HAMP domain-like"/>
    <property type="match status" value="1"/>
</dbReference>
<gene>
    <name evidence="10" type="ORF">MYMAC_004808</name>
</gene>
<evidence type="ECO:0000256" key="1">
    <source>
        <dbReference type="ARBA" id="ARBA00004196"/>
    </source>
</evidence>
<comment type="similarity">
    <text evidence="2">Belongs to the adenylyl cyclase class-3 family.</text>
</comment>
<keyword evidence="7" id="KW-0175">Coiled coil</keyword>
<dbReference type="InterPro" id="IPR003660">
    <property type="entry name" value="HAMP_dom"/>
</dbReference>
<dbReference type="Pfam" id="PF00672">
    <property type="entry name" value="HAMP"/>
    <property type="match status" value="1"/>
</dbReference>
<dbReference type="SUPFAM" id="SSF55073">
    <property type="entry name" value="Nucleotide cyclase"/>
    <property type="match status" value="1"/>
</dbReference>
<dbReference type="RefSeq" id="WP_095959806.1">
    <property type="nucleotide sequence ID" value="NZ_CP022203.1"/>
</dbReference>
<dbReference type="Pfam" id="PF00211">
    <property type="entry name" value="Guanylate_cyc"/>
    <property type="match status" value="1"/>
</dbReference>
<evidence type="ECO:0000259" key="8">
    <source>
        <dbReference type="PROSITE" id="PS50125"/>
    </source>
</evidence>
<dbReference type="KEGG" id="mmas:MYMAC_004808"/>
<dbReference type="PROSITE" id="PS50885">
    <property type="entry name" value="HAMP"/>
    <property type="match status" value="1"/>
</dbReference>
<dbReference type="PANTHER" id="PTHR43081:SF1">
    <property type="entry name" value="ADENYLATE CYCLASE, TERMINAL-DIFFERENTIATION SPECIFIC"/>
    <property type="match status" value="1"/>
</dbReference>
<dbReference type="EMBL" id="CP022203">
    <property type="protein sequence ID" value="ATB49167.1"/>
    <property type="molecule type" value="Genomic_DNA"/>
</dbReference>
<dbReference type="Proteomes" id="UP000217343">
    <property type="component" value="Chromosome"/>
</dbReference>
<sequence length="672" mass="71871">MTLTQKLILAFMALAGAALVTALLLTNLAVEAAAKEKIASDLERTLEAFEQLARASQERIRDVAEARTLDRSFKEMSLSVNSVDAEAGLGDASSETTGILNAREVIVSADTEAFGWSRDGPRPWAFFNASGRLVYTRAAPEQLGEEPVHLPLLAAALQRGPTSALWSPAQLRALPFVFVPPEALREEDLLLVHAQPAHDARRSKVGVVLSGEWVRDVLLQEPLAPRAPGPHMGDTRARFVVRAVDGALASQLPVGALLDGAGARSGQAHDVSIEGTHYLVRGGALSGVDGRRIGQVFVLRDFDAEITPILQRFQRWLIPTAVGVALLALAAAVFMARSMASPLVQLEAAAGRVRLGDLTVEVPVRGSDEVGRVAQSFNEMVSGLRQRDQIKGLFKRYLAPQVVDELLKHPEKAAPGGERKMLTVLFSDLVGFTAMSEQMSPEDLVAVLNTYFEQATGVLTEHGATLDKFIGDAIMCFWNAPLPQEDHAARACLTALELVAAVERLAPVFAARGLPPLDCRIGINTGPGVAGNIGSSAAQDYTVIGDTVNLASRLEGAAKVYGTRTLVAEETLAAARGVVLARELDLLRVKGKQQPVRVFELVGPAGTPPPPHLARFAEGLALYRARRFAEARAAFLASPEDVPSARFAARCEALLTAPPPADWDGVFILDSK</sequence>
<keyword evidence="3" id="KW-1003">Cell membrane</keyword>
<dbReference type="GO" id="GO:0016020">
    <property type="term" value="C:membrane"/>
    <property type="evidence" value="ECO:0007669"/>
    <property type="project" value="InterPro"/>
</dbReference>
<keyword evidence="6" id="KW-0472">Membrane</keyword>
<dbReference type="InterPro" id="IPR029787">
    <property type="entry name" value="Nucleotide_cyclase"/>
</dbReference>
<dbReference type="InterPro" id="IPR001054">
    <property type="entry name" value="A/G_cyclase"/>
</dbReference>
<evidence type="ECO:0000256" key="7">
    <source>
        <dbReference type="SAM" id="Coils"/>
    </source>
</evidence>
<dbReference type="SMART" id="SM00044">
    <property type="entry name" value="CYCc"/>
    <property type="match status" value="1"/>
</dbReference>
<organism evidence="10 11">
    <name type="scientific">Corallococcus macrosporus DSM 14697</name>
    <dbReference type="NCBI Taxonomy" id="1189310"/>
    <lineage>
        <taxon>Bacteria</taxon>
        <taxon>Pseudomonadati</taxon>
        <taxon>Myxococcota</taxon>
        <taxon>Myxococcia</taxon>
        <taxon>Myxococcales</taxon>
        <taxon>Cystobacterineae</taxon>
        <taxon>Myxococcaceae</taxon>
        <taxon>Corallococcus</taxon>
    </lineage>
</organism>
<dbReference type="GO" id="GO:0035556">
    <property type="term" value="P:intracellular signal transduction"/>
    <property type="evidence" value="ECO:0007669"/>
    <property type="project" value="InterPro"/>
</dbReference>
<evidence type="ECO:0000313" key="11">
    <source>
        <dbReference type="Proteomes" id="UP000217343"/>
    </source>
</evidence>
<dbReference type="GO" id="GO:0006171">
    <property type="term" value="P:cAMP biosynthetic process"/>
    <property type="evidence" value="ECO:0007669"/>
    <property type="project" value="TreeGrafter"/>
</dbReference>
<reference evidence="10 11" key="1">
    <citation type="submission" date="2017-06" db="EMBL/GenBank/DDBJ databases">
        <title>Sequencing and comparative analysis of myxobacterial genomes.</title>
        <authorList>
            <person name="Rupp O."/>
            <person name="Goesmann A."/>
            <person name="Sogaard-Andersen L."/>
        </authorList>
    </citation>
    <scope>NUCLEOTIDE SEQUENCE [LARGE SCALE GENOMIC DNA]</scope>
    <source>
        <strain evidence="10 11">DSM 14697</strain>
    </source>
</reference>
<evidence type="ECO:0000256" key="5">
    <source>
        <dbReference type="ARBA" id="ARBA00022989"/>
    </source>
</evidence>
<dbReference type="InterPro" id="IPR050697">
    <property type="entry name" value="Adenylyl/Guanylyl_Cyclase_3/4"/>
</dbReference>
<keyword evidence="4" id="KW-0812">Transmembrane</keyword>
<dbReference type="PANTHER" id="PTHR43081">
    <property type="entry name" value="ADENYLATE CYCLASE, TERMINAL-DIFFERENTIATION SPECIFIC-RELATED"/>
    <property type="match status" value="1"/>
</dbReference>
<evidence type="ECO:0000259" key="9">
    <source>
        <dbReference type="PROSITE" id="PS50885"/>
    </source>
</evidence>
<evidence type="ECO:0000256" key="3">
    <source>
        <dbReference type="ARBA" id="ARBA00022475"/>
    </source>
</evidence>
<dbReference type="GO" id="GO:0030313">
    <property type="term" value="C:cell envelope"/>
    <property type="evidence" value="ECO:0007669"/>
    <property type="project" value="UniProtKB-SubCell"/>
</dbReference>
<evidence type="ECO:0008006" key="12">
    <source>
        <dbReference type="Google" id="ProtNLM"/>
    </source>
</evidence>
<evidence type="ECO:0000256" key="6">
    <source>
        <dbReference type="ARBA" id="ARBA00023136"/>
    </source>
</evidence>
<dbReference type="CDD" id="cd06225">
    <property type="entry name" value="HAMP"/>
    <property type="match status" value="1"/>
</dbReference>
<evidence type="ECO:0000313" key="10">
    <source>
        <dbReference type="EMBL" id="ATB49167.1"/>
    </source>
</evidence>
<evidence type="ECO:0000256" key="2">
    <source>
        <dbReference type="ARBA" id="ARBA00005381"/>
    </source>
</evidence>
<evidence type="ECO:0000256" key="4">
    <source>
        <dbReference type="ARBA" id="ARBA00022692"/>
    </source>
</evidence>
<dbReference type="GO" id="GO:0004016">
    <property type="term" value="F:adenylate cyclase activity"/>
    <property type="evidence" value="ECO:0007669"/>
    <property type="project" value="UniProtKB-ARBA"/>
</dbReference>